<dbReference type="PATRIC" id="fig|396597.7.peg.7218"/>
<proteinExistence type="predicted"/>
<protein>
    <submittedName>
        <fullName evidence="2">Uncharacterized protein</fullName>
    </submittedName>
</protein>
<comment type="caution">
    <text evidence="2">The sequence shown here is derived from an EMBL/GenBank/DDBJ whole genome shotgun (WGS) entry which is preliminary data.</text>
</comment>
<dbReference type="AlphaFoldDB" id="B1T031"/>
<feature type="region of interest" description="Disordered" evidence="1">
    <location>
        <begin position="33"/>
        <end position="56"/>
    </location>
</feature>
<evidence type="ECO:0000313" key="2">
    <source>
        <dbReference type="EMBL" id="EDT43080.1"/>
    </source>
</evidence>
<evidence type="ECO:0000313" key="3">
    <source>
        <dbReference type="Proteomes" id="UP000004814"/>
    </source>
</evidence>
<sequence>MTSDILAELPDFLKPKLRLFMSVDITGSTQFKQALSHSPHKGGTAHKEDGEEGSPSEPWLSPILEFYEQISATFEDQWKVVTKHAQEEQHDWPVGDRPTVWKAVGDELIFTKILTDHRQAYLSVLAWLLTIQEYRLRIKEHSAGLDLKCAAWIAGFPINNAEVILDHQSSNGLAGCDDGDYIFGNLARLFAANVGPQTHSGSSSERSITGIRDFIGPSIDTGFRVASAASPRKFVLAADLAFMLSHTAGNLPTSWNLKKLEFYYEGRKDLKGVTNGTPYPVFWVNAVIPDPLMEIEDRIENREPTRASEVKTFCERYLEKNKDTHVMKPFIYGDLDVLFKRVPPRHIEKLNKLASYWKLENARREAERKAQLDPESAEQQPAPETSGSDLETLSTQLIPDSTQVEPSQPQSE</sequence>
<organism evidence="2 3">
    <name type="scientific">Burkholderia ambifaria MEX-5</name>
    <dbReference type="NCBI Taxonomy" id="396597"/>
    <lineage>
        <taxon>Bacteria</taxon>
        <taxon>Pseudomonadati</taxon>
        <taxon>Pseudomonadota</taxon>
        <taxon>Betaproteobacteria</taxon>
        <taxon>Burkholderiales</taxon>
        <taxon>Burkholderiaceae</taxon>
        <taxon>Burkholderia</taxon>
        <taxon>Burkholderia cepacia complex</taxon>
    </lineage>
</organism>
<name>B1T031_9BURK</name>
<feature type="region of interest" description="Disordered" evidence="1">
    <location>
        <begin position="365"/>
        <end position="412"/>
    </location>
</feature>
<reference evidence="2 3" key="1">
    <citation type="submission" date="2008-03" db="EMBL/GenBank/DDBJ databases">
        <title>Sequencing of the draft genome and assembly of Burkholderia ambifaria MEX-5.</title>
        <authorList>
            <consortium name="US DOE Joint Genome Institute (JGI-PGF)"/>
            <person name="Copeland A."/>
            <person name="Lucas S."/>
            <person name="Lapidus A."/>
            <person name="Glavina del Rio T."/>
            <person name="Dalin E."/>
            <person name="Tice H."/>
            <person name="Bruce D."/>
            <person name="Goodwin L."/>
            <person name="Pitluck S."/>
            <person name="Larimer F."/>
            <person name="Land M.L."/>
            <person name="Hauser L."/>
            <person name="Tiedje J."/>
            <person name="Richardson P."/>
        </authorList>
    </citation>
    <scope>NUCLEOTIDE SEQUENCE [LARGE SCALE GENOMIC DNA]</scope>
    <source>
        <strain evidence="2 3">MEX-5</strain>
    </source>
</reference>
<dbReference type="RefSeq" id="WP_006757115.1">
    <property type="nucleotide sequence ID" value="NZ_ABLK01000022.1"/>
</dbReference>
<gene>
    <name evidence="2" type="ORF">BamMEX5DRAFT_1116</name>
</gene>
<feature type="compositionally biased region" description="Polar residues" evidence="1">
    <location>
        <begin position="377"/>
        <end position="412"/>
    </location>
</feature>
<accession>B1T031</accession>
<evidence type="ECO:0000256" key="1">
    <source>
        <dbReference type="SAM" id="MobiDB-lite"/>
    </source>
</evidence>
<dbReference type="Proteomes" id="UP000004814">
    <property type="component" value="Unassembled WGS sequence"/>
</dbReference>
<dbReference type="EMBL" id="ABLK01000022">
    <property type="protein sequence ID" value="EDT43080.1"/>
    <property type="molecule type" value="Genomic_DNA"/>
</dbReference>